<feature type="coiled-coil region" evidence="6">
    <location>
        <begin position="224"/>
        <end position="251"/>
    </location>
</feature>
<evidence type="ECO:0000256" key="4">
    <source>
        <dbReference type="ARBA" id="ARBA00023212"/>
    </source>
</evidence>
<keyword evidence="10" id="KW-1185">Reference proteome</keyword>
<sequence>MSNVLYPRESVYNPLTKTEVNTEKPPRYLSKFRPTVILEKKENQDAMRTMGPAKVEAPCPDKYLKKHSKEPKLHEKTQSSKGVRDACTARKPPVPAKTDIPTMGIQTTRDFLKMTRTTTLVPLKPQPTSVDSRKGHKQRLENSGLVPKYIKKKDYGEVPEYLLQRNEEKQRAQEEYDDYVREQQEQGAMTHLSDAERQTVLEGLKKNWDELHHEYQSLSFVIDTMSKKAHKEQLEAAMKKLEEDIDLFERFKTIYIPKH</sequence>
<protein>
    <recommendedName>
        <fullName evidence="8">Enkurin domain-containing protein</fullName>
    </recommendedName>
</protein>
<evidence type="ECO:0000313" key="10">
    <source>
        <dbReference type="Proteomes" id="UP000693946"/>
    </source>
</evidence>
<dbReference type="GO" id="GO:0005516">
    <property type="term" value="F:calmodulin binding"/>
    <property type="evidence" value="ECO:0007669"/>
    <property type="project" value="TreeGrafter"/>
</dbReference>
<dbReference type="PANTHER" id="PTHR21490:SF0">
    <property type="entry name" value="ENKURIN"/>
    <property type="match status" value="1"/>
</dbReference>
<keyword evidence="5" id="KW-0966">Cell projection</keyword>
<keyword evidence="3" id="KW-0963">Cytoplasm</keyword>
<dbReference type="InterPro" id="IPR027012">
    <property type="entry name" value="Enkurin_dom"/>
</dbReference>
<dbReference type="PANTHER" id="PTHR21490">
    <property type="entry name" value="ENKURIN-RELATED"/>
    <property type="match status" value="1"/>
</dbReference>
<organism evidence="9 10">
    <name type="scientific">Solea senegalensis</name>
    <name type="common">Senegalese sole</name>
    <dbReference type="NCBI Taxonomy" id="28829"/>
    <lineage>
        <taxon>Eukaryota</taxon>
        <taxon>Metazoa</taxon>
        <taxon>Chordata</taxon>
        <taxon>Craniata</taxon>
        <taxon>Vertebrata</taxon>
        <taxon>Euteleostomi</taxon>
        <taxon>Actinopterygii</taxon>
        <taxon>Neopterygii</taxon>
        <taxon>Teleostei</taxon>
        <taxon>Neoteleostei</taxon>
        <taxon>Acanthomorphata</taxon>
        <taxon>Carangaria</taxon>
        <taxon>Pleuronectiformes</taxon>
        <taxon>Pleuronectoidei</taxon>
        <taxon>Soleidae</taxon>
        <taxon>Solea</taxon>
    </lineage>
</organism>
<accession>A0AAV6T2H1</accession>
<dbReference type="Proteomes" id="UP000693946">
    <property type="component" value="Linkage Group LG1"/>
</dbReference>
<feature type="domain" description="Enkurin" evidence="8">
    <location>
        <begin position="164"/>
        <end position="256"/>
    </location>
</feature>
<evidence type="ECO:0000256" key="7">
    <source>
        <dbReference type="SAM" id="MobiDB-lite"/>
    </source>
</evidence>
<comment type="subcellular location">
    <subcellularLocation>
        <location evidence="1">Cell projection</location>
        <location evidence="1">Cilium</location>
    </subcellularLocation>
    <subcellularLocation>
        <location evidence="2">Cytoplasm</location>
        <location evidence="2">Cytoskeleton</location>
    </subcellularLocation>
</comment>
<gene>
    <name evidence="9" type="ORF">JOB18_000908</name>
</gene>
<dbReference type="Pfam" id="PF13864">
    <property type="entry name" value="Enkurin"/>
    <property type="match status" value="1"/>
</dbReference>
<evidence type="ECO:0000259" key="8">
    <source>
        <dbReference type="PROSITE" id="PS51665"/>
    </source>
</evidence>
<dbReference type="EMBL" id="JAGKHQ010000001">
    <property type="protein sequence ID" value="KAG7523600.1"/>
    <property type="molecule type" value="Genomic_DNA"/>
</dbReference>
<comment type="caution">
    <text evidence="9">The sequence shown here is derived from an EMBL/GenBank/DDBJ whole genome shotgun (WGS) entry which is preliminary data.</text>
</comment>
<dbReference type="GO" id="GO:0001669">
    <property type="term" value="C:acrosomal vesicle"/>
    <property type="evidence" value="ECO:0007669"/>
    <property type="project" value="TreeGrafter"/>
</dbReference>
<dbReference type="AlphaFoldDB" id="A0AAV6T2H1"/>
<evidence type="ECO:0000256" key="6">
    <source>
        <dbReference type="SAM" id="Coils"/>
    </source>
</evidence>
<feature type="compositionally biased region" description="Basic and acidic residues" evidence="7">
    <location>
        <begin position="70"/>
        <end position="88"/>
    </location>
</feature>
<name>A0AAV6T2H1_SOLSE</name>
<reference evidence="9 10" key="1">
    <citation type="journal article" date="2021" name="Sci. Rep.">
        <title>Chromosome anchoring in Senegalese sole (Solea senegalensis) reveals sex-associated markers and genome rearrangements in flatfish.</title>
        <authorList>
            <person name="Guerrero-Cozar I."/>
            <person name="Gomez-Garrido J."/>
            <person name="Berbel C."/>
            <person name="Martinez-Blanch J.F."/>
            <person name="Alioto T."/>
            <person name="Claros M.G."/>
            <person name="Gagnaire P.A."/>
            <person name="Manchado M."/>
        </authorList>
    </citation>
    <scope>NUCLEOTIDE SEQUENCE [LARGE SCALE GENOMIC DNA]</scope>
    <source>
        <strain evidence="9">Sse05_10M</strain>
    </source>
</reference>
<evidence type="ECO:0000256" key="2">
    <source>
        <dbReference type="ARBA" id="ARBA00004245"/>
    </source>
</evidence>
<feature type="region of interest" description="Disordered" evidence="7">
    <location>
        <begin position="66"/>
        <end position="101"/>
    </location>
</feature>
<keyword evidence="4" id="KW-0206">Cytoskeleton</keyword>
<dbReference type="GO" id="GO:0005879">
    <property type="term" value="C:axonemal microtubule"/>
    <property type="evidence" value="ECO:0007669"/>
    <property type="project" value="TreeGrafter"/>
</dbReference>
<evidence type="ECO:0000256" key="3">
    <source>
        <dbReference type="ARBA" id="ARBA00022490"/>
    </source>
</evidence>
<dbReference type="PROSITE" id="PS51665">
    <property type="entry name" value="ENKURIN"/>
    <property type="match status" value="1"/>
</dbReference>
<evidence type="ECO:0000313" key="9">
    <source>
        <dbReference type="EMBL" id="KAG7523600.1"/>
    </source>
</evidence>
<dbReference type="InterPro" id="IPR052102">
    <property type="entry name" value="Enkurin_domain-protein"/>
</dbReference>
<keyword evidence="6" id="KW-0175">Coiled coil</keyword>
<evidence type="ECO:0000256" key="5">
    <source>
        <dbReference type="ARBA" id="ARBA00023273"/>
    </source>
</evidence>
<proteinExistence type="predicted"/>
<evidence type="ECO:0000256" key="1">
    <source>
        <dbReference type="ARBA" id="ARBA00004138"/>
    </source>
</evidence>